<evidence type="ECO:0000256" key="2">
    <source>
        <dbReference type="SAM" id="SignalP"/>
    </source>
</evidence>
<dbReference type="EMBL" id="BAABHC010000004">
    <property type="protein sequence ID" value="GAA4427766.1"/>
    <property type="molecule type" value="Genomic_DNA"/>
</dbReference>
<name>A0ABP8LG59_9BACT</name>
<keyword evidence="5" id="KW-1185">Reference proteome</keyword>
<dbReference type="SUPFAM" id="SSF53474">
    <property type="entry name" value="alpha/beta-Hydrolases"/>
    <property type="match status" value="1"/>
</dbReference>
<comment type="caution">
    <text evidence="4">The sequence shown here is derived from an EMBL/GenBank/DDBJ whole genome shotgun (WGS) entry which is preliminary data.</text>
</comment>
<dbReference type="InterPro" id="IPR049492">
    <property type="entry name" value="BD-FAE-like_dom"/>
</dbReference>
<evidence type="ECO:0000313" key="5">
    <source>
        <dbReference type="Proteomes" id="UP001500552"/>
    </source>
</evidence>
<evidence type="ECO:0000259" key="3">
    <source>
        <dbReference type="Pfam" id="PF20434"/>
    </source>
</evidence>
<proteinExistence type="predicted"/>
<feature type="chain" id="PRO_5045555795" description="BD-FAE-like domain-containing protein" evidence="2">
    <location>
        <begin position="22"/>
        <end position="309"/>
    </location>
</feature>
<dbReference type="PANTHER" id="PTHR48081">
    <property type="entry name" value="AB HYDROLASE SUPERFAMILY PROTEIN C4A8.06C"/>
    <property type="match status" value="1"/>
</dbReference>
<reference evidence="5" key="1">
    <citation type="journal article" date="2019" name="Int. J. Syst. Evol. Microbiol.">
        <title>The Global Catalogue of Microorganisms (GCM) 10K type strain sequencing project: providing services to taxonomists for standard genome sequencing and annotation.</title>
        <authorList>
            <consortium name="The Broad Institute Genomics Platform"/>
            <consortium name="The Broad Institute Genome Sequencing Center for Infectious Disease"/>
            <person name="Wu L."/>
            <person name="Ma J."/>
        </authorList>
    </citation>
    <scope>NUCLEOTIDE SEQUENCE [LARGE SCALE GENOMIC DNA]</scope>
    <source>
        <strain evidence="5">JCM 17926</strain>
    </source>
</reference>
<dbReference type="Pfam" id="PF20434">
    <property type="entry name" value="BD-FAE"/>
    <property type="match status" value="1"/>
</dbReference>
<evidence type="ECO:0000256" key="1">
    <source>
        <dbReference type="ARBA" id="ARBA00022801"/>
    </source>
</evidence>
<feature type="domain" description="BD-FAE-like" evidence="3">
    <location>
        <begin position="66"/>
        <end position="265"/>
    </location>
</feature>
<dbReference type="Proteomes" id="UP001500552">
    <property type="component" value="Unassembled WGS sequence"/>
</dbReference>
<protein>
    <recommendedName>
        <fullName evidence="3">BD-FAE-like domain-containing protein</fullName>
    </recommendedName>
</protein>
<dbReference type="InterPro" id="IPR050300">
    <property type="entry name" value="GDXG_lipolytic_enzyme"/>
</dbReference>
<accession>A0ABP8LG59</accession>
<gene>
    <name evidence="4" type="ORF">GCM10023188_11250</name>
</gene>
<organism evidence="4 5">
    <name type="scientific">Pontibacter saemangeumensis</name>
    <dbReference type="NCBI Taxonomy" id="1084525"/>
    <lineage>
        <taxon>Bacteria</taxon>
        <taxon>Pseudomonadati</taxon>
        <taxon>Bacteroidota</taxon>
        <taxon>Cytophagia</taxon>
        <taxon>Cytophagales</taxon>
        <taxon>Hymenobacteraceae</taxon>
        <taxon>Pontibacter</taxon>
    </lineage>
</organism>
<dbReference type="Gene3D" id="3.40.50.1820">
    <property type="entry name" value="alpha/beta hydrolase"/>
    <property type="match status" value="1"/>
</dbReference>
<dbReference type="RefSeq" id="WP_345157421.1">
    <property type="nucleotide sequence ID" value="NZ_BAABHC010000004.1"/>
</dbReference>
<evidence type="ECO:0000313" key="4">
    <source>
        <dbReference type="EMBL" id="GAA4427766.1"/>
    </source>
</evidence>
<sequence length="309" mass="33907">MKKQQLLLLLLTLFCMPLLKAQSQNDRVEIPLYGTKIPNEVAGPDEETASTEGGILRYSKVRKPTLAVYLPPKGKATGTAVLICPGGGYGIIAAQHEGYDVAKKFNEQGIAAFVLKYRLPDVKTSSQPEVAPLQDAQQALLLIRERAKEWQVNPNKVGIMGFSAGGHLASTAGTHFQKSYINNPKQTNLRPDFMLLLYPVISSDTSIAHQGSFDNLVGKNAPADEVSEFSNETKVTAKTPPTFLVHASDDKGVPVQNSLVFYEALLEHEVPAELHVYQNGGHGFGLNNKTTTDAWFERCINWLKSNKFI</sequence>
<dbReference type="InterPro" id="IPR029058">
    <property type="entry name" value="AB_hydrolase_fold"/>
</dbReference>
<keyword evidence="1" id="KW-0378">Hydrolase</keyword>
<dbReference type="PANTHER" id="PTHR48081:SF6">
    <property type="entry name" value="PEPTIDASE S9 PROLYL OLIGOPEPTIDASE CATALYTIC DOMAIN-CONTAINING PROTEIN"/>
    <property type="match status" value="1"/>
</dbReference>
<feature type="signal peptide" evidence="2">
    <location>
        <begin position="1"/>
        <end position="21"/>
    </location>
</feature>
<keyword evidence="2" id="KW-0732">Signal</keyword>